<evidence type="ECO:0000313" key="2">
    <source>
        <dbReference type="Proteomes" id="UP000250166"/>
    </source>
</evidence>
<protein>
    <submittedName>
        <fullName evidence="1">Uncharacterized protein</fullName>
    </submittedName>
</protein>
<accession>A0A2X3BP59</accession>
<evidence type="ECO:0000313" key="1">
    <source>
        <dbReference type="EMBL" id="SQB97885.1"/>
    </source>
</evidence>
<dbReference type="AlphaFoldDB" id="A0A2X3BP59"/>
<proteinExistence type="predicted"/>
<dbReference type="Proteomes" id="UP000250166">
    <property type="component" value="Unassembled WGS sequence"/>
</dbReference>
<name>A0A2X3BP59_9HELI</name>
<gene>
    <name evidence="1" type="ORF">NCTC13102_00389</name>
</gene>
<dbReference type="EMBL" id="UAWL01000006">
    <property type="protein sequence ID" value="SQB97885.1"/>
    <property type="molecule type" value="Genomic_DNA"/>
</dbReference>
<organism evidence="1 2">
    <name type="scientific">Helicobacter fennelliae</name>
    <dbReference type="NCBI Taxonomy" id="215"/>
    <lineage>
        <taxon>Bacteria</taxon>
        <taxon>Pseudomonadati</taxon>
        <taxon>Campylobacterota</taxon>
        <taxon>Epsilonproteobacteria</taxon>
        <taxon>Campylobacterales</taxon>
        <taxon>Helicobacteraceae</taxon>
        <taxon>Helicobacter</taxon>
    </lineage>
</organism>
<reference evidence="1 2" key="1">
    <citation type="submission" date="2018-06" db="EMBL/GenBank/DDBJ databases">
        <authorList>
            <consortium name="Pathogen Informatics"/>
            <person name="Doyle S."/>
        </authorList>
    </citation>
    <scope>NUCLEOTIDE SEQUENCE [LARGE SCALE GENOMIC DNA]</scope>
    <source>
        <strain evidence="1 2">NCTC13102</strain>
    </source>
</reference>
<sequence length="38" mass="4290">MIFDRLAGNLGVINKKGDRKFSGIFVSLIFDKNLIFDS</sequence>